<dbReference type="AlphaFoldDB" id="B9M525"/>
<dbReference type="STRING" id="316067.Geob_3366"/>
<sequence>MKRVVATILLMLYLVVWSLQKGKGEWIDSYLSPAPPAPVLKVATGYAQQLAAFGLFVKIAVFTGGPLKGVDKMSYADSMAQNFDVMTELYPDFIDPYHYCESFLAPISADYAERANKILDRGIATKPDVMYLGFFKAVNYYYYMSDYAKAAEEFYALSKRPDALPWFGHMAGMLMGRGGNLVAGRNMLQVMLAIEKDEYLKKRYRRGIENFNNALKVQSALDLYRKERGHDPRSLSDIVPHYIHSLPQMAEGFILIWDPPLLRLERPQSQGRVKKDIK</sequence>
<dbReference type="EMBL" id="CP001390">
    <property type="protein sequence ID" value="ACM21709.1"/>
    <property type="molecule type" value="Genomic_DNA"/>
</dbReference>
<dbReference type="OrthoDB" id="9783085at2"/>
<dbReference type="KEGG" id="geo:Geob_3366"/>
<accession>B9M525</accession>
<dbReference type="RefSeq" id="WP_012648437.1">
    <property type="nucleotide sequence ID" value="NC_011979.1"/>
</dbReference>
<dbReference type="eggNOG" id="COG0457">
    <property type="taxonomic scope" value="Bacteria"/>
</dbReference>
<reference evidence="1 2" key="1">
    <citation type="submission" date="2009-01" db="EMBL/GenBank/DDBJ databases">
        <title>Complete sequence of Geobacter sp. FRC-32.</title>
        <authorList>
            <consortium name="US DOE Joint Genome Institute"/>
            <person name="Lucas S."/>
            <person name="Copeland A."/>
            <person name="Lapidus A."/>
            <person name="Glavina del Rio T."/>
            <person name="Dalin E."/>
            <person name="Tice H."/>
            <person name="Bruce D."/>
            <person name="Goodwin L."/>
            <person name="Pitluck S."/>
            <person name="Saunders E."/>
            <person name="Brettin T."/>
            <person name="Detter J.C."/>
            <person name="Han C."/>
            <person name="Larimer F."/>
            <person name="Land M."/>
            <person name="Hauser L."/>
            <person name="Kyrpides N."/>
            <person name="Ovchinnikova G."/>
            <person name="Kostka J."/>
            <person name="Richardson P."/>
        </authorList>
    </citation>
    <scope>NUCLEOTIDE SEQUENCE [LARGE SCALE GENOMIC DNA]</scope>
    <source>
        <strain evidence="2">DSM 22248 / JCM 15807 / FRC-32</strain>
    </source>
</reference>
<evidence type="ECO:0000313" key="2">
    <source>
        <dbReference type="Proteomes" id="UP000007721"/>
    </source>
</evidence>
<name>B9M525_GEODF</name>
<protein>
    <recommendedName>
        <fullName evidence="3">Tetratricopeptide repeat protein</fullName>
    </recommendedName>
</protein>
<evidence type="ECO:0008006" key="3">
    <source>
        <dbReference type="Google" id="ProtNLM"/>
    </source>
</evidence>
<evidence type="ECO:0000313" key="1">
    <source>
        <dbReference type="EMBL" id="ACM21709.1"/>
    </source>
</evidence>
<proteinExistence type="predicted"/>
<gene>
    <name evidence="1" type="ordered locus">Geob_3366</name>
</gene>
<organism evidence="1 2">
    <name type="scientific">Geotalea daltonii (strain DSM 22248 / JCM 15807 / FRC-32)</name>
    <name type="common">Geobacter daltonii</name>
    <dbReference type="NCBI Taxonomy" id="316067"/>
    <lineage>
        <taxon>Bacteria</taxon>
        <taxon>Pseudomonadati</taxon>
        <taxon>Thermodesulfobacteriota</taxon>
        <taxon>Desulfuromonadia</taxon>
        <taxon>Geobacterales</taxon>
        <taxon>Geobacteraceae</taxon>
        <taxon>Geotalea</taxon>
    </lineage>
</organism>
<dbReference type="Proteomes" id="UP000007721">
    <property type="component" value="Chromosome"/>
</dbReference>
<dbReference type="HOGENOM" id="CLU_1029444_0_0_7"/>
<keyword evidence="2" id="KW-1185">Reference proteome</keyword>